<evidence type="ECO:0000259" key="1">
    <source>
        <dbReference type="Pfam" id="PF00814"/>
    </source>
</evidence>
<dbReference type="Proteomes" id="UP000044026">
    <property type="component" value="Unassembled WGS sequence"/>
</dbReference>
<reference evidence="2 3" key="1">
    <citation type="submission" date="2015-01" db="EMBL/GenBank/DDBJ databases">
        <authorList>
            <person name="Xiang T."/>
            <person name="Song Y."/>
            <person name="Huang L."/>
            <person name="Wang B."/>
            <person name="Wu P."/>
        </authorList>
    </citation>
    <scope>NUCLEOTIDE SEQUENCE [LARGE SCALE GENOMIC DNA]</scope>
    <source>
        <strain evidence="2 3">Cc12</strain>
    </source>
</reference>
<dbReference type="Gene3D" id="3.30.420.40">
    <property type="match status" value="2"/>
</dbReference>
<gene>
    <name evidence="2" type="ORF">CCAN12_750049</name>
</gene>
<keyword evidence="2" id="KW-0378">Hydrolase</keyword>
<sequence length="226" mass="24870">MKDIYLLCIETSGVSCSVAIAKNGISFVEKGENIGQFTHSEKLHIFIEQALKEANITFDTLDAIAVSGGPGSYTGLRIGVSAAKGLCFAKRKPLIVLPTLQILAKQVDSCIIIPMLDARRMEVYSAVFNQQHLQQEPTKAVILQADSYQHWLEQGKVVFLGDGAEKFSKICQHPNAIFISDAFPKASDMCALAFEKFKNQAFEDIAYFEPDYLKPFHTTAAKSGNS</sequence>
<dbReference type="GO" id="GO:0005829">
    <property type="term" value="C:cytosol"/>
    <property type="evidence" value="ECO:0007669"/>
    <property type="project" value="TreeGrafter"/>
</dbReference>
<dbReference type="Pfam" id="PF00814">
    <property type="entry name" value="TsaD"/>
    <property type="match status" value="1"/>
</dbReference>
<dbReference type="NCBIfam" id="TIGR03725">
    <property type="entry name" value="T6A_YeaZ"/>
    <property type="match status" value="1"/>
</dbReference>
<evidence type="ECO:0000313" key="3">
    <source>
        <dbReference type="Proteomes" id="UP000044026"/>
    </source>
</evidence>
<proteinExistence type="predicted"/>
<dbReference type="GO" id="GO:0002949">
    <property type="term" value="P:tRNA threonylcarbamoyladenosine modification"/>
    <property type="evidence" value="ECO:0007669"/>
    <property type="project" value="InterPro"/>
</dbReference>
<evidence type="ECO:0000313" key="2">
    <source>
        <dbReference type="EMBL" id="CEN39149.1"/>
    </source>
</evidence>
<dbReference type="GO" id="GO:0004222">
    <property type="term" value="F:metalloendopeptidase activity"/>
    <property type="evidence" value="ECO:0007669"/>
    <property type="project" value="UniProtKB-EC"/>
</dbReference>
<dbReference type="EC" id="3.4.24.57" evidence="2"/>
<dbReference type="PANTHER" id="PTHR11735">
    <property type="entry name" value="TRNA N6-ADENOSINE THREONYLCARBAMOYLTRANSFERASE"/>
    <property type="match status" value="1"/>
</dbReference>
<accession>A0A0B7HKG0</accession>
<dbReference type="SUPFAM" id="SSF53067">
    <property type="entry name" value="Actin-like ATPase domain"/>
    <property type="match status" value="2"/>
</dbReference>
<dbReference type="CDD" id="cd24032">
    <property type="entry name" value="ASKHA_NBD_TsaB"/>
    <property type="match status" value="1"/>
</dbReference>
<protein>
    <submittedName>
        <fullName evidence="2">M22 peptidase-like protein yeaZ</fullName>
        <ecNumber evidence="2">3.4.24.57</ecNumber>
    </submittedName>
</protein>
<dbReference type="PANTHER" id="PTHR11735:SF11">
    <property type="entry name" value="TRNA THREONYLCARBAMOYLADENOSINE BIOSYNTHESIS PROTEIN TSAB"/>
    <property type="match status" value="1"/>
</dbReference>
<dbReference type="InterPro" id="IPR043129">
    <property type="entry name" value="ATPase_NBD"/>
</dbReference>
<feature type="domain" description="Gcp-like" evidence="1">
    <location>
        <begin position="38"/>
        <end position="215"/>
    </location>
</feature>
<organism evidence="2 3">
    <name type="scientific">Capnocytophaga canimorsus</name>
    <dbReference type="NCBI Taxonomy" id="28188"/>
    <lineage>
        <taxon>Bacteria</taxon>
        <taxon>Pseudomonadati</taxon>
        <taxon>Bacteroidota</taxon>
        <taxon>Flavobacteriia</taxon>
        <taxon>Flavobacteriales</taxon>
        <taxon>Flavobacteriaceae</taxon>
        <taxon>Capnocytophaga</taxon>
    </lineage>
</organism>
<dbReference type="EMBL" id="CDOE01000073">
    <property type="protein sequence ID" value="CEN39149.1"/>
    <property type="molecule type" value="Genomic_DNA"/>
</dbReference>
<dbReference type="AlphaFoldDB" id="A0A0B7HKG0"/>
<dbReference type="InterPro" id="IPR022496">
    <property type="entry name" value="T6A_TsaB"/>
</dbReference>
<name>A0A0B7HKG0_9FLAO</name>
<dbReference type="InterPro" id="IPR000905">
    <property type="entry name" value="Gcp-like_dom"/>
</dbReference>